<feature type="region of interest" description="Disordered" evidence="6">
    <location>
        <begin position="1"/>
        <end position="20"/>
    </location>
</feature>
<feature type="compositionally biased region" description="Acidic residues" evidence="6">
    <location>
        <begin position="236"/>
        <end position="273"/>
    </location>
</feature>
<keyword evidence="4" id="KW-1015">Disulfide bond</keyword>
<dbReference type="PANTHER" id="PTHR13887:SF14">
    <property type="entry name" value="DISULFIDE BOND FORMATION PROTEIN D"/>
    <property type="match status" value="1"/>
</dbReference>
<keyword evidence="5" id="KW-0676">Redox-active center</keyword>
<evidence type="ECO:0000256" key="7">
    <source>
        <dbReference type="SAM" id="Phobius"/>
    </source>
</evidence>
<comment type="caution">
    <text evidence="9">The sequence shown here is derived from an EMBL/GenBank/DDBJ whole genome shotgun (WGS) entry which is preliminary data.</text>
</comment>
<evidence type="ECO:0000259" key="8">
    <source>
        <dbReference type="Pfam" id="PF13462"/>
    </source>
</evidence>
<comment type="similarity">
    <text evidence="1">Belongs to the thioredoxin family. DsbA subfamily.</text>
</comment>
<evidence type="ECO:0000256" key="6">
    <source>
        <dbReference type="SAM" id="MobiDB-lite"/>
    </source>
</evidence>
<organism evidence="9 10">
    <name type="scientific">Phytoactinopolyspora mesophila</name>
    <dbReference type="NCBI Taxonomy" id="2650750"/>
    <lineage>
        <taxon>Bacteria</taxon>
        <taxon>Bacillati</taxon>
        <taxon>Actinomycetota</taxon>
        <taxon>Actinomycetes</taxon>
        <taxon>Jiangellales</taxon>
        <taxon>Jiangellaceae</taxon>
        <taxon>Phytoactinopolyspora</taxon>
    </lineage>
</organism>
<keyword evidence="2" id="KW-0732">Signal</keyword>
<dbReference type="RefSeq" id="WP_162448185.1">
    <property type="nucleotide sequence ID" value="NZ_WLZY01000001.1"/>
</dbReference>
<evidence type="ECO:0000313" key="9">
    <source>
        <dbReference type="EMBL" id="NDL55467.1"/>
    </source>
</evidence>
<dbReference type="GO" id="GO:0016491">
    <property type="term" value="F:oxidoreductase activity"/>
    <property type="evidence" value="ECO:0007669"/>
    <property type="project" value="UniProtKB-KW"/>
</dbReference>
<evidence type="ECO:0000256" key="5">
    <source>
        <dbReference type="ARBA" id="ARBA00023284"/>
    </source>
</evidence>
<dbReference type="InterPro" id="IPR036249">
    <property type="entry name" value="Thioredoxin-like_sf"/>
</dbReference>
<evidence type="ECO:0000313" key="10">
    <source>
        <dbReference type="Proteomes" id="UP000460435"/>
    </source>
</evidence>
<name>A0A7K3LX99_9ACTN</name>
<keyword evidence="7" id="KW-0812">Transmembrane</keyword>
<dbReference type="PANTHER" id="PTHR13887">
    <property type="entry name" value="GLUTATHIONE S-TRANSFERASE KAPPA"/>
    <property type="match status" value="1"/>
</dbReference>
<evidence type="ECO:0000256" key="1">
    <source>
        <dbReference type="ARBA" id="ARBA00005791"/>
    </source>
</evidence>
<protein>
    <submittedName>
        <fullName evidence="9">Thioredoxin domain-containing protein</fullName>
    </submittedName>
</protein>
<accession>A0A7K3LX99</accession>
<feature type="domain" description="Thioredoxin-like fold" evidence="8">
    <location>
        <begin position="71"/>
        <end position="230"/>
    </location>
</feature>
<dbReference type="EMBL" id="WLZY01000001">
    <property type="protein sequence ID" value="NDL55467.1"/>
    <property type="molecule type" value="Genomic_DNA"/>
</dbReference>
<sequence>MSSKKAEARERVKAMREEQARKDRARERMMRFGIAGAVLVGIAIIAVAVISNRGGDEDGPVEVPEAAISDEEGILVGDADAAVTITNWMDFLCPHCRTFEETNAALIDGWVEAGEVNVVYNPVTYTGGVNSGRANNALACAADEGMADEFVKGAFAQFQQWTNNSLVSLGSDLGIGGDYASCVRDGTYSNWSSAMTQAARDAGIQGTPTIFVNDQPVEDWSPEGLTAAVQAAAGGEVDDEAPDDDAADDGADEDGDTEDDAAEDDDDADADED</sequence>
<keyword evidence="7" id="KW-0472">Membrane</keyword>
<proteinExistence type="inferred from homology"/>
<evidence type="ECO:0000256" key="3">
    <source>
        <dbReference type="ARBA" id="ARBA00023002"/>
    </source>
</evidence>
<dbReference type="InterPro" id="IPR012336">
    <property type="entry name" value="Thioredoxin-like_fold"/>
</dbReference>
<gene>
    <name evidence="9" type="ORF">F7O44_00110</name>
</gene>
<dbReference type="AlphaFoldDB" id="A0A7K3LX99"/>
<dbReference type="SUPFAM" id="SSF52833">
    <property type="entry name" value="Thioredoxin-like"/>
    <property type="match status" value="1"/>
</dbReference>
<feature type="region of interest" description="Disordered" evidence="6">
    <location>
        <begin position="229"/>
        <end position="273"/>
    </location>
</feature>
<keyword evidence="3" id="KW-0560">Oxidoreductase</keyword>
<dbReference type="Proteomes" id="UP000460435">
    <property type="component" value="Unassembled WGS sequence"/>
</dbReference>
<evidence type="ECO:0000256" key="4">
    <source>
        <dbReference type="ARBA" id="ARBA00023157"/>
    </source>
</evidence>
<feature type="transmembrane region" description="Helical" evidence="7">
    <location>
        <begin position="29"/>
        <end position="50"/>
    </location>
</feature>
<reference evidence="9 10" key="1">
    <citation type="submission" date="2019-11" db="EMBL/GenBank/DDBJ databases">
        <authorList>
            <person name="Li X.-J."/>
            <person name="Feng X.-M."/>
        </authorList>
    </citation>
    <scope>NUCLEOTIDE SEQUENCE [LARGE SCALE GENOMIC DNA]</scope>
    <source>
        <strain evidence="9 10">XMNu-373</strain>
    </source>
</reference>
<keyword evidence="7" id="KW-1133">Transmembrane helix</keyword>
<dbReference type="Gene3D" id="3.40.30.10">
    <property type="entry name" value="Glutaredoxin"/>
    <property type="match status" value="1"/>
</dbReference>
<keyword evidence="10" id="KW-1185">Reference proteome</keyword>
<dbReference type="Pfam" id="PF13462">
    <property type="entry name" value="Thioredoxin_4"/>
    <property type="match status" value="1"/>
</dbReference>
<dbReference type="CDD" id="cd02972">
    <property type="entry name" value="DsbA_family"/>
    <property type="match status" value="1"/>
</dbReference>
<evidence type="ECO:0000256" key="2">
    <source>
        <dbReference type="ARBA" id="ARBA00022729"/>
    </source>
</evidence>